<feature type="region of interest" description="Disordered" evidence="1">
    <location>
        <begin position="282"/>
        <end position="335"/>
    </location>
</feature>
<protein>
    <submittedName>
        <fullName evidence="2">Uncharacterized protein</fullName>
    </submittedName>
</protein>
<dbReference type="EMBL" id="JAUEPO010000004">
    <property type="protein sequence ID" value="KAK3324393.1"/>
    <property type="molecule type" value="Genomic_DNA"/>
</dbReference>
<keyword evidence="3" id="KW-1185">Reference proteome</keyword>
<organism evidence="2 3">
    <name type="scientific">Cercophora scortea</name>
    <dbReference type="NCBI Taxonomy" id="314031"/>
    <lineage>
        <taxon>Eukaryota</taxon>
        <taxon>Fungi</taxon>
        <taxon>Dikarya</taxon>
        <taxon>Ascomycota</taxon>
        <taxon>Pezizomycotina</taxon>
        <taxon>Sordariomycetes</taxon>
        <taxon>Sordariomycetidae</taxon>
        <taxon>Sordariales</taxon>
        <taxon>Lasiosphaeriaceae</taxon>
        <taxon>Cercophora</taxon>
    </lineage>
</organism>
<feature type="compositionally biased region" description="Polar residues" evidence="1">
    <location>
        <begin position="282"/>
        <end position="292"/>
    </location>
</feature>
<reference evidence="2" key="1">
    <citation type="journal article" date="2023" name="Mol. Phylogenet. Evol.">
        <title>Genome-scale phylogeny and comparative genomics of the fungal order Sordariales.</title>
        <authorList>
            <person name="Hensen N."/>
            <person name="Bonometti L."/>
            <person name="Westerberg I."/>
            <person name="Brannstrom I.O."/>
            <person name="Guillou S."/>
            <person name="Cros-Aarteil S."/>
            <person name="Calhoun S."/>
            <person name="Haridas S."/>
            <person name="Kuo A."/>
            <person name="Mondo S."/>
            <person name="Pangilinan J."/>
            <person name="Riley R."/>
            <person name="LaButti K."/>
            <person name="Andreopoulos B."/>
            <person name="Lipzen A."/>
            <person name="Chen C."/>
            <person name="Yan M."/>
            <person name="Daum C."/>
            <person name="Ng V."/>
            <person name="Clum A."/>
            <person name="Steindorff A."/>
            <person name="Ohm R.A."/>
            <person name="Martin F."/>
            <person name="Silar P."/>
            <person name="Natvig D.O."/>
            <person name="Lalanne C."/>
            <person name="Gautier V."/>
            <person name="Ament-Velasquez S.L."/>
            <person name="Kruys A."/>
            <person name="Hutchinson M.I."/>
            <person name="Powell A.J."/>
            <person name="Barry K."/>
            <person name="Miller A.N."/>
            <person name="Grigoriev I.V."/>
            <person name="Debuchy R."/>
            <person name="Gladieux P."/>
            <person name="Hiltunen Thoren M."/>
            <person name="Johannesson H."/>
        </authorList>
    </citation>
    <scope>NUCLEOTIDE SEQUENCE</scope>
    <source>
        <strain evidence="2">SMH4131-1</strain>
    </source>
</reference>
<name>A0AAE0MAC2_9PEZI</name>
<evidence type="ECO:0000313" key="3">
    <source>
        <dbReference type="Proteomes" id="UP001286456"/>
    </source>
</evidence>
<accession>A0AAE0MAC2</accession>
<comment type="caution">
    <text evidence="2">The sequence shown here is derived from an EMBL/GenBank/DDBJ whole genome shotgun (WGS) entry which is preliminary data.</text>
</comment>
<evidence type="ECO:0000313" key="2">
    <source>
        <dbReference type="EMBL" id="KAK3324393.1"/>
    </source>
</evidence>
<gene>
    <name evidence="2" type="ORF">B0T19DRAFT_428486</name>
</gene>
<evidence type="ECO:0000256" key="1">
    <source>
        <dbReference type="SAM" id="MobiDB-lite"/>
    </source>
</evidence>
<reference evidence="2" key="2">
    <citation type="submission" date="2023-06" db="EMBL/GenBank/DDBJ databases">
        <authorList>
            <consortium name="Lawrence Berkeley National Laboratory"/>
            <person name="Haridas S."/>
            <person name="Hensen N."/>
            <person name="Bonometti L."/>
            <person name="Westerberg I."/>
            <person name="Brannstrom I.O."/>
            <person name="Guillou S."/>
            <person name="Cros-Aarteil S."/>
            <person name="Calhoun S."/>
            <person name="Kuo A."/>
            <person name="Mondo S."/>
            <person name="Pangilinan J."/>
            <person name="Riley R."/>
            <person name="Labutti K."/>
            <person name="Andreopoulos B."/>
            <person name="Lipzen A."/>
            <person name="Chen C."/>
            <person name="Yanf M."/>
            <person name="Daum C."/>
            <person name="Ng V."/>
            <person name="Clum A."/>
            <person name="Steindorff A."/>
            <person name="Ohm R."/>
            <person name="Martin F."/>
            <person name="Silar P."/>
            <person name="Natvig D."/>
            <person name="Lalanne C."/>
            <person name="Gautier V."/>
            <person name="Ament-Velasquez S.L."/>
            <person name="Kruys A."/>
            <person name="Hutchinson M.I."/>
            <person name="Powell A.J."/>
            <person name="Barry K."/>
            <person name="Miller A.N."/>
            <person name="Grigoriev I.V."/>
            <person name="Debuchy R."/>
            <person name="Gladieux P."/>
            <person name="Thoren M.H."/>
            <person name="Johannesson H."/>
        </authorList>
    </citation>
    <scope>NUCLEOTIDE SEQUENCE</scope>
    <source>
        <strain evidence="2">SMH4131-1</strain>
    </source>
</reference>
<proteinExistence type="predicted"/>
<dbReference type="Proteomes" id="UP001286456">
    <property type="component" value="Unassembled WGS sequence"/>
</dbReference>
<sequence length="359" mass="37684">MAFGYLHGQGIASTAVTNPLIGRETAPSPTTGPVSQFTPAASCGLSSDLYAVSKSCFLVNPANKAWESNPSWLSCTAAQLGQPPDMANKDCYQAFRTIPASTDTTFTYPSGCPVGYTGAVTHSNGYTQLTVDGGYQVGITRKDVVQSIVYCCPSVSGYSFQYDTFSQSAKFTTTDPDGQTWEGNSFIMPRCYATSVQALSGRVVTMTKYSDTQVMYEKRQEATVTGPAGSLITEAWDYANDKIWAAAETASSTVFADGYTCYAPWRCDRYFSGDYVSQNPNVAQSSTTSSAMGASVTGGQGGTVSTISTNGSVQGSTSTAAPSASQSATTTSGANPQHGWRWAVLGLSFMISVAASGSL</sequence>
<dbReference type="AlphaFoldDB" id="A0AAE0MAC2"/>
<feature type="compositionally biased region" description="Low complexity" evidence="1">
    <location>
        <begin position="303"/>
        <end position="334"/>
    </location>
</feature>